<gene>
    <name evidence="3" type="ORF">Salat_1022000</name>
</gene>
<sequence>MEESQFNSGTTCKNDEDLRSVMSPKLNKGKTGGETNKDRKMIQDFVSRSLILAFGYAYPAYKCYKTIEKNKIDIKELRFWCQYWIIVAVVTVLEYFIDLLISWFPMYREIKLALFICLWHPGLQGTGFVYNTMLQPYVSRYETDIDRGLLELKQRAWDLVSDYWRQGAQMGSKKAAELFHLLLSQSAKVTSPVPDQQNAENESNVAVPPPPPTPPSTPSGPLKRTKSDKRPPIPTSGPSTPRRDGTPKYSSFRVQLHKQTQFIHPTPDTDAGNGSEETSDGEYDSHTASPGLGRRSTNFKSN</sequence>
<keyword evidence="1" id="KW-1133">Transmembrane helix</keyword>
<accession>A0AAE1YMZ8</accession>
<dbReference type="Pfam" id="PF03134">
    <property type="entry name" value="TB2_DP1_HVA22"/>
    <property type="match status" value="1"/>
</dbReference>
<keyword evidence="1" id="KW-0472">Membrane</keyword>
<dbReference type="PANTHER" id="PTHR12300">
    <property type="entry name" value="HVA22-LIKE PROTEINS"/>
    <property type="match status" value="1"/>
</dbReference>
<proteinExistence type="inferred from homology"/>
<reference evidence="3" key="1">
    <citation type="submission" date="2020-06" db="EMBL/GenBank/DDBJ databases">
        <authorList>
            <person name="Li T."/>
            <person name="Hu X."/>
            <person name="Zhang T."/>
            <person name="Song X."/>
            <person name="Zhang H."/>
            <person name="Dai N."/>
            <person name="Sheng W."/>
            <person name="Hou X."/>
            <person name="Wei L."/>
        </authorList>
    </citation>
    <scope>NUCLEOTIDE SEQUENCE</scope>
    <source>
        <strain evidence="3">3651</strain>
        <tissue evidence="3">Leaf</tissue>
    </source>
</reference>
<evidence type="ECO:0000256" key="1">
    <source>
        <dbReference type="RuleBase" id="RU362006"/>
    </source>
</evidence>
<dbReference type="EMBL" id="JACGWO010000003">
    <property type="protein sequence ID" value="KAK4432598.1"/>
    <property type="molecule type" value="Genomic_DNA"/>
</dbReference>
<comment type="caution">
    <text evidence="1">Lacks conserved residue(s) required for the propagation of feature annotation.</text>
</comment>
<comment type="subcellular location">
    <subcellularLocation>
        <location evidence="1">Membrane</location>
        <topology evidence="1">Multi-pass membrane protein</topology>
    </subcellularLocation>
</comment>
<protein>
    <recommendedName>
        <fullName evidence="1">HVA22-like protein</fullName>
    </recommendedName>
</protein>
<reference evidence="3" key="2">
    <citation type="journal article" date="2024" name="Plant">
        <title>Genomic evolution and insights into agronomic trait innovations of Sesamum species.</title>
        <authorList>
            <person name="Miao H."/>
            <person name="Wang L."/>
            <person name="Qu L."/>
            <person name="Liu H."/>
            <person name="Sun Y."/>
            <person name="Le M."/>
            <person name="Wang Q."/>
            <person name="Wei S."/>
            <person name="Zheng Y."/>
            <person name="Lin W."/>
            <person name="Duan Y."/>
            <person name="Cao H."/>
            <person name="Xiong S."/>
            <person name="Wang X."/>
            <person name="Wei L."/>
            <person name="Li C."/>
            <person name="Ma Q."/>
            <person name="Ju M."/>
            <person name="Zhao R."/>
            <person name="Li G."/>
            <person name="Mu C."/>
            <person name="Tian Q."/>
            <person name="Mei H."/>
            <person name="Zhang T."/>
            <person name="Gao T."/>
            <person name="Zhang H."/>
        </authorList>
    </citation>
    <scope>NUCLEOTIDE SEQUENCE</scope>
    <source>
        <strain evidence="3">3651</strain>
    </source>
</reference>
<dbReference type="GO" id="GO:0016020">
    <property type="term" value="C:membrane"/>
    <property type="evidence" value="ECO:0007669"/>
    <property type="project" value="UniProtKB-SubCell"/>
</dbReference>
<feature type="transmembrane region" description="Helical" evidence="1">
    <location>
        <begin position="82"/>
        <end position="104"/>
    </location>
</feature>
<dbReference type="PANTHER" id="PTHR12300:SF162">
    <property type="entry name" value="HVA22-LIKE PROTEIN J"/>
    <property type="match status" value="1"/>
</dbReference>
<organism evidence="3 4">
    <name type="scientific">Sesamum alatum</name>
    <dbReference type="NCBI Taxonomy" id="300844"/>
    <lineage>
        <taxon>Eukaryota</taxon>
        <taxon>Viridiplantae</taxon>
        <taxon>Streptophyta</taxon>
        <taxon>Embryophyta</taxon>
        <taxon>Tracheophyta</taxon>
        <taxon>Spermatophyta</taxon>
        <taxon>Magnoliopsida</taxon>
        <taxon>eudicotyledons</taxon>
        <taxon>Gunneridae</taxon>
        <taxon>Pentapetalae</taxon>
        <taxon>asterids</taxon>
        <taxon>lamiids</taxon>
        <taxon>Lamiales</taxon>
        <taxon>Pedaliaceae</taxon>
        <taxon>Sesamum</taxon>
    </lineage>
</organism>
<name>A0AAE1YMZ8_9LAMI</name>
<keyword evidence="1" id="KW-0812">Transmembrane</keyword>
<evidence type="ECO:0000313" key="3">
    <source>
        <dbReference type="EMBL" id="KAK4432598.1"/>
    </source>
</evidence>
<feature type="compositionally biased region" description="Pro residues" evidence="2">
    <location>
        <begin position="207"/>
        <end position="218"/>
    </location>
</feature>
<comment type="caution">
    <text evidence="3">The sequence shown here is derived from an EMBL/GenBank/DDBJ whole genome shotgun (WGS) entry which is preliminary data.</text>
</comment>
<feature type="compositionally biased region" description="Polar residues" evidence="2">
    <location>
        <begin position="248"/>
        <end position="263"/>
    </location>
</feature>
<keyword evidence="4" id="KW-1185">Reference proteome</keyword>
<dbReference type="AlphaFoldDB" id="A0AAE1YMZ8"/>
<evidence type="ECO:0000313" key="4">
    <source>
        <dbReference type="Proteomes" id="UP001293254"/>
    </source>
</evidence>
<dbReference type="Proteomes" id="UP001293254">
    <property type="component" value="Unassembled WGS sequence"/>
</dbReference>
<dbReference type="InterPro" id="IPR004345">
    <property type="entry name" value="TB2_DP1_HVA22"/>
</dbReference>
<feature type="region of interest" description="Disordered" evidence="2">
    <location>
        <begin position="190"/>
        <end position="302"/>
    </location>
</feature>
<comment type="similarity">
    <text evidence="1">Belongs to the DP1 family.</text>
</comment>
<feature type="compositionally biased region" description="Polar residues" evidence="2">
    <location>
        <begin position="190"/>
        <end position="204"/>
    </location>
</feature>
<evidence type="ECO:0000256" key="2">
    <source>
        <dbReference type="SAM" id="MobiDB-lite"/>
    </source>
</evidence>